<name>A0A1N7K6L3_9FLAO</name>
<reference evidence="1 4" key="1">
    <citation type="submission" date="2016-11" db="EMBL/GenBank/DDBJ databases">
        <title>Whole genomes of Flavobacteriaceae.</title>
        <authorList>
            <person name="Stine C."/>
            <person name="Li C."/>
            <person name="Tadesse D."/>
        </authorList>
    </citation>
    <scope>NUCLEOTIDE SEQUENCE [LARGE SCALE GENOMIC DNA]</scope>
    <source>
        <strain evidence="1 4">DSM 21068</strain>
    </source>
</reference>
<dbReference type="Proteomes" id="UP000238314">
    <property type="component" value="Unassembled WGS sequence"/>
</dbReference>
<dbReference type="STRING" id="551459.SAMN05421796_101351"/>
<dbReference type="EMBL" id="MUGO01000003">
    <property type="protein sequence ID" value="PQA96473.1"/>
    <property type="molecule type" value="Genomic_DNA"/>
</dbReference>
<reference evidence="2" key="2">
    <citation type="submission" date="2017-01" db="EMBL/GenBank/DDBJ databases">
        <authorList>
            <person name="Mah S.A."/>
            <person name="Swanson W.J."/>
            <person name="Moy G.W."/>
            <person name="Vacquier V.D."/>
        </authorList>
    </citation>
    <scope>NUCLEOTIDE SEQUENCE [LARGE SCALE GENOMIC DNA]</scope>
    <source>
        <strain evidence="2">DSM 21068</strain>
    </source>
</reference>
<evidence type="ECO:0000313" key="2">
    <source>
        <dbReference type="EMBL" id="SIS57207.1"/>
    </source>
</evidence>
<evidence type="ECO:0000313" key="3">
    <source>
        <dbReference type="Proteomes" id="UP000186246"/>
    </source>
</evidence>
<dbReference type="RefSeq" id="WP_076449194.1">
    <property type="nucleotide sequence ID" value="NZ_FTOJ01000001.1"/>
</dbReference>
<keyword evidence="4" id="KW-1185">Reference proteome</keyword>
<dbReference type="OrthoDB" id="1271311at2"/>
<dbReference type="AlphaFoldDB" id="A0A1N7K6L3"/>
<reference evidence="3" key="3">
    <citation type="submission" date="2017-01" db="EMBL/GenBank/DDBJ databases">
        <authorList>
            <person name="Varghese N."/>
            <person name="Submissions S."/>
        </authorList>
    </citation>
    <scope>NUCLEOTIDE SEQUENCE [LARGE SCALE GENOMIC DNA]</scope>
    <source>
        <strain evidence="3">DSM 21068</strain>
    </source>
</reference>
<dbReference type="Proteomes" id="UP000186246">
    <property type="component" value="Unassembled WGS sequence"/>
</dbReference>
<evidence type="ECO:0000313" key="4">
    <source>
        <dbReference type="Proteomes" id="UP000238314"/>
    </source>
</evidence>
<dbReference type="EMBL" id="FTOJ01000001">
    <property type="protein sequence ID" value="SIS57207.1"/>
    <property type="molecule type" value="Genomic_DNA"/>
</dbReference>
<dbReference type="PROSITE" id="PS51257">
    <property type="entry name" value="PROKAR_LIPOPROTEIN"/>
    <property type="match status" value="1"/>
</dbReference>
<proteinExistence type="predicted"/>
<protein>
    <submittedName>
        <fullName evidence="2">Uncharacterized protein</fullName>
    </submittedName>
</protein>
<organism evidence="2 3">
    <name type="scientific">Chryseobacterium piscicola</name>
    <dbReference type="NCBI Taxonomy" id="551459"/>
    <lineage>
        <taxon>Bacteria</taxon>
        <taxon>Pseudomonadati</taxon>
        <taxon>Bacteroidota</taxon>
        <taxon>Flavobacteriia</taxon>
        <taxon>Flavobacteriales</taxon>
        <taxon>Weeksellaceae</taxon>
        <taxon>Chryseobacterium group</taxon>
        <taxon>Chryseobacterium</taxon>
    </lineage>
</organism>
<gene>
    <name evidence="1" type="ORF">B0A70_04990</name>
    <name evidence="2" type="ORF">SAMN05421796_101351</name>
</gene>
<evidence type="ECO:0000313" key="1">
    <source>
        <dbReference type="EMBL" id="PQA96473.1"/>
    </source>
</evidence>
<sequence>MKQSIWGITMSLMALLSCKSDEEDIQKIDQILSFYMKNTAGKDLFNPTAVGSYSQIKMNDVFGEADNSPVTFSGPTIQIDSTYKIEYTAGAKRRLLSSDANDNRLYQSKIALNMRQKINDTLFQTILDTMEIQYRWSPTLFEVSKVLYNKNEVFNKTPTSGNTFTITK</sequence>
<accession>A0A1N7K6L3</accession>